<organism evidence="2">
    <name type="scientific">Culex pipiens</name>
    <name type="common">House mosquito</name>
    <dbReference type="NCBI Taxonomy" id="7175"/>
    <lineage>
        <taxon>Eukaryota</taxon>
        <taxon>Metazoa</taxon>
        <taxon>Ecdysozoa</taxon>
        <taxon>Arthropoda</taxon>
        <taxon>Hexapoda</taxon>
        <taxon>Insecta</taxon>
        <taxon>Pterygota</taxon>
        <taxon>Neoptera</taxon>
        <taxon>Endopterygota</taxon>
        <taxon>Diptera</taxon>
        <taxon>Nematocera</taxon>
        <taxon>Culicoidea</taxon>
        <taxon>Culicidae</taxon>
        <taxon>Culicinae</taxon>
        <taxon>Culicini</taxon>
        <taxon>Culex</taxon>
        <taxon>Culex</taxon>
    </lineage>
</organism>
<protein>
    <submittedName>
        <fullName evidence="2">(northern house mosquito) hypothetical protein</fullName>
    </submittedName>
</protein>
<dbReference type="AlphaFoldDB" id="A0A8D8HYI4"/>
<keyword evidence="1" id="KW-0732">Signal</keyword>
<sequence length="149" mass="16146">MFTVLLFLTLVSTSLQSIEFTLCGPIIPIGAKIEDVTLSVTTCNPTCIVSRNGRLGLQLSLLSSKVSVPLLDLKKASADMNVRPQMLPNSTFLADKLNVTAVGPDKFKVGIEVDIAVPKMSNNTGRIQWNLIKGNEISICIETPVLFKD</sequence>
<feature type="chain" id="PRO_5036260936" evidence="1">
    <location>
        <begin position="18"/>
        <end position="149"/>
    </location>
</feature>
<proteinExistence type="predicted"/>
<accession>A0A8D8HYI4</accession>
<evidence type="ECO:0000313" key="2">
    <source>
        <dbReference type="EMBL" id="CAG6543033.1"/>
    </source>
</evidence>
<evidence type="ECO:0000256" key="1">
    <source>
        <dbReference type="SAM" id="SignalP"/>
    </source>
</evidence>
<name>A0A8D8HYI4_CULPI</name>
<dbReference type="EMBL" id="HBUE01227765">
    <property type="protein sequence ID" value="CAG6543033.1"/>
    <property type="molecule type" value="Transcribed_RNA"/>
</dbReference>
<reference evidence="2" key="1">
    <citation type="submission" date="2021-05" db="EMBL/GenBank/DDBJ databases">
        <authorList>
            <person name="Alioto T."/>
            <person name="Alioto T."/>
            <person name="Gomez Garrido J."/>
        </authorList>
    </citation>
    <scope>NUCLEOTIDE SEQUENCE</scope>
</reference>
<feature type="signal peptide" evidence="1">
    <location>
        <begin position="1"/>
        <end position="17"/>
    </location>
</feature>
<dbReference type="EMBL" id="HBUE01334518">
    <property type="protein sequence ID" value="CAG6595155.1"/>
    <property type="molecule type" value="Transcribed_RNA"/>
</dbReference>